<dbReference type="InterPro" id="IPR043777">
    <property type="entry name" value="DUF5719"/>
</dbReference>
<dbReference type="KEGG" id="arca:HC352_07335"/>
<gene>
    <name evidence="3" type="ORF">HC352_07335</name>
</gene>
<organism evidence="3 4">
    <name type="scientific">Arcanobacterium buesumense</name>
    <dbReference type="NCBI Taxonomy" id="2722751"/>
    <lineage>
        <taxon>Bacteria</taxon>
        <taxon>Bacillati</taxon>
        <taxon>Actinomycetota</taxon>
        <taxon>Actinomycetes</taxon>
        <taxon>Actinomycetales</taxon>
        <taxon>Actinomycetaceae</taxon>
        <taxon>Arcanobacterium</taxon>
    </lineage>
</organism>
<protein>
    <recommendedName>
        <fullName evidence="5">Secreted protein</fullName>
    </recommendedName>
</protein>
<name>A0A6H2EMP5_9ACTO</name>
<dbReference type="EMBL" id="CP050804">
    <property type="protein sequence ID" value="QJC22341.1"/>
    <property type="molecule type" value="Genomic_DNA"/>
</dbReference>
<keyword evidence="2" id="KW-0732">Signal</keyword>
<evidence type="ECO:0000313" key="4">
    <source>
        <dbReference type="Proteomes" id="UP000502298"/>
    </source>
</evidence>
<proteinExistence type="predicted"/>
<sequence length="492" mass="51000">MRIKPIVSGIAVLALASAVGVIAVSLPAPAEMAAKSTEYVPTDQTFSLACLGGAIRTVAEGVNVTNEAESITGHGVVFVDGAHWFDILTQTDRDSTTVVPTAVSELGVTDATGVVYATNAQVQDGHITGASTVQVGGGDMRGLATNPCQWTRQTQWLVGSQSGVGTYNVLSLLNPGDNPITVYLRAFGPNGPVEVRQRQQISVAARTKITVNLDGLLDDTSQLALELSSDSGAFGASMQTNVLSGFTPQGLSFIGHAALGREVFIPGFEVSEPQGSAVKSDVQSSAEGGESPENSSDPGQTTATLRLVNPHENDTTVHVDLIGDKEYPLPGADNLVIPAQSVLDLTLDGIDPGAYTVRVRADEPVTAAINMSLTYGALTDTTWIGAQTPIQAGGAALNGSSTLMMNVPSSTAVTVTGYDIHGKEQYRKVETVTHTAALTLPDDLEFVWISATNPVAAAVYSTADLNTGRGINVIGLTAQGADAQAMRVSVNP</sequence>
<feature type="signal peptide" evidence="2">
    <location>
        <begin position="1"/>
        <end position="30"/>
    </location>
</feature>
<evidence type="ECO:0008006" key="5">
    <source>
        <dbReference type="Google" id="ProtNLM"/>
    </source>
</evidence>
<evidence type="ECO:0000256" key="2">
    <source>
        <dbReference type="SAM" id="SignalP"/>
    </source>
</evidence>
<dbReference type="Proteomes" id="UP000502298">
    <property type="component" value="Chromosome"/>
</dbReference>
<reference evidence="3 4" key="1">
    <citation type="submission" date="2020-03" db="EMBL/GenBank/DDBJ databases">
        <title>Complete genome of Arcanobacterium buesumensis sp. nov. strain 2701.</title>
        <authorList>
            <person name="Borowiak M."/>
            <person name="Alssahen M."/>
            <person name="Laemmler C."/>
            <person name="Malorny B."/>
            <person name="Hassan A."/>
            <person name="Prenger-Berninghoff E."/>
            <person name="Ploetz M."/>
            <person name="Abdulmawjood A."/>
        </authorList>
    </citation>
    <scope>NUCLEOTIDE SEQUENCE [LARGE SCALE GENOMIC DNA]</scope>
    <source>
        <strain evidence="3 4">2701</strain>
    </source>
</reference>
<dbReference type="Pfam" id="PF18986">
    <property type="entry name" value="DUF5719"/>
    <property type="match status" value="1"/>
</dbReference>
<evidence type="ECO:0000256" key="1">
    <source>
        <dbReference type="SAM" id="MobiDB-lite"/>
    </source>
</evidence>
<dbReference type="RefSeq" id="WP_168918263.1">
    <property type="nucleotide sequence ID" value="NZ_CP050804.1"/>
</dbReference>
<keyword evidence="4" id="KW-1185">Reference proteome</keyword>
<evidence type="ECO:0000313" key="3">
    <source>
        <dbReference type="EMBL" id="QJC22341.1"/>
    </source>
</evidence>
<feature type="compositionally biased region" description="Polar residues" evidence="1">
    <location>
        <begin position="281"/>
        <end position="303"/>
    </location>
</feature>
<dbReference type="AlphaFoldDB" id="A0A6H2EMP5"/>
<feature type="region of interest" description="Disordered" evidence="1">
    <location>
        <begin position="275"/>
        <end position="303"/>
    </location>
</feature>
<feature type="chain" id="PRO_5039392039" description="Secreted protein" evidence="2">
    <location>
        <begin position="31"/>
        <end position="492"/>
    </location>
</feature>
<accession>A0A6H2EMP5</accession>